<dbReference type="Proteomes" id="UP000694865">
    <property type="component" value="Unplaced"/>
</dbReference>
<dbReference type="PANTHER" id="PTHR12062">
    <property type="entry name" value="N-ACETYLGLUCOSAMINYLTRANSFERASE VI"/>
    <property type="match status" value="1"/>
</dbReference>
<evidence type="ECO:0000313" key="6">
    <source>
        <dbReference type="Proteomes" id="UP000694865"/>
    </source>
</evidence>
<proteinExistence type="predicted"/>
<keyword evidence="3" id="KW-0808">Transferase</keyword>
<organism evidence="6 7">
    <name type="scientific">Saccoglossus kowalevskii</name>
    <name type="common">Acorn worm</name>
    <dbReference type="NCBI Taxonomy" id="10224"/>
    <lineage>
        <taxon>Eukaryota</taxon>
        <taxon>Metazoa</taxon>
        <taxon>Hemichordata</taxon>
        <taxon>Enteropneusta</taxon>
        <taxon>Harrimaniidae</taxon>
        <taxon>Saccoglossus</taxon>
    </lineage>
</organism>
<dbReference type="GeneID" id="100372236"/>
<gene>
    <name evidence="7" type="primary">LOC100372236</name>
</gene>
<reference evidence="7" key="1">
    <citation type="submission" date="2025-08" db="UniProtKB">
        <authorList>
            <consortium name="RefSeq"/>
        </authorList>
    </citation>
    <scope>IDENTIFICATION</scope>
    <source>
        <tissue evidence="7">Testes</tissue>
    </source>
</reference>
<evidence type="ECO:0000256" key="2">
    <source>
        <dbReference type="ARBA" id="ARBA00022676"/>
    </source>
</evidence>
<evidence type="ECO:0000259" key="5">
    <source>
        <dbReference type="Pfam" id="PF23524"/>
    </source>
</evidence>
<comment type="pathway">
    <text evidence="1">Protein modification; protein glycosylation.</text>
</comment>
<dbReference type="SUPFAM" id="SSF53448">
    <property type="entry name" value="Nucleotide-diphospho-sugar transferases"/>
    <property type="match status" value="1"/>
</dbReference>
<evidence type="ECO:0000313" key="7">
    <source>
        <dbReference type="RefSeq" id="XP_002738683.1"/>
    </source>
</evidence>
<keyword evidence="2" id="KW-0328">Glycosyltransferase</keyword>
<protein>
    <submittedName>
        <fullName evidence="7">Alpha-1,3-mannosyl-glycoprotein 4-beta-N-acetylglucosaminyltransferase C-like</fullName>
    </submittedName>
</protein>
<dbReference type="Pfam" id="PF04666">
    <property type="entry name" value="MGAT4_cons"/>
    <property type="match status" value="1"/>
</dbReference>
<keyword evidence="6" id="KW-1185">Reference proteome</keyword>
<evidence type="ECO:0000259" key="4">
    <source>
        <dbReference type="Pfam" id="PF04666"/>
    </source>
</evidence>
<dbReference type="PANTHER" id="PTHR12062:SF33">
    <property type="entry name" value="ALPHA-1,6-MANNOSYL-GLYCOPROTEIN 4-BETA-N-ACETYLGLUCOSAMINYLTRANSFERASE-LIKE"/>
    <property type="match status" value="1"/>
</dbReference>
<dbReference type="InterPro" id="IPR057279">
    <property type="entry name" value="MGAT4"/>
</dbReference>
<sequence>MNSKIWRNLFLASLAISFSLNTFLLFSKTMSLSGDKLSSCEIQKNTLLKTIGILQENCNNHEKKLDQKSIQDTSTKVTKTLRRSSILINKDEVRLLGNSRSIKGFITIAIPTVKREQGDYLTATLDSIIENTSKEERKKTTIVVFLADVNEDNKKQIVDKIREKYSEYLWNGFLEVIQAPKDFYPPLENLKQKYGDSEARIAWRSKQVVDYAFLFSYCKDMSDFYLQLEDDVISTPKFLASIQAFISVNSKSTWVTLEFSELGFIGKLYHSEDLSQLSEFVLSFYDEQPIDFLLRYYLALKGQSKPLVHLPTLFQHIGQQSSLKEKQQELKDRFFETGLNRLNGDNPPAKIHSTLRTFSMYLPQLAYSSQPGYFWGVAPKVGDYIFVIFDDAVRISKVVFETGLDNHKEDFLRNGRLEASPKVVGETEGKLPICSDYVYLGSFEKGQIEVLDVDKKTKFAVKCLRVSVTEDQTAWMILREIAVWTVK</sequence>
<feature type="domain" description="MGAT4 A/B/C C-terminal" evidence="5">
    <location>
        <begin position="349"/>
        <end position="480"/>
    </location>
</feature>
<evidence type="ECO:0000256" key="3">
    <source>
        <dbReference type="ARBA" id="ARBA00022679"/>
    </source>
</evidence>
<dbReference type="InterPro" id="IPR029044">
    <property type="entry name" value="Nucleotide-diphossugar_trans"/>
</dbReference>
<dbReference type="Gene3D" id="3.90.550.10">
    <property type="entry name" value="Spore Coat Polysaccharide Biosynthesis Protein SpsA, Chain A"/>
    <property type="match status" value="1"/>
</dbReference>
<dbReference type="InterPro" id="IPR056576">
    <property type="entry name" value="MGAT4_A/B/C_C"/>
</dbReference>
<dbReference type="RefSeq" id="XP_002738683.1">
    <property type="nucleotide sequence ID" value="XM_002738637.2"/>
</dbReference>
<dbReference type="InterPro" id="IPR006759">
    <property type="entry name" value="Glyco_transf_54"/>
</dbReference>
<name>A0ABM0GW74_SACKO</name>
<dbReference type="Pfam" id="PF23524">
    <property type="entry name" value="MGAT4A_C"/>
    <property type="match status" value="1"/>
</dbReference>
<feature type="domain" description="MGAT4 conserved region" evidence="4">
    <location>
        <begin position="79"/>
        <end position="335"/>
    </location>
</feature>
<accession>A0ABM0GW74</accession>
<evidence type="ECO:0000256" key="1">
    <source>
        <dbReference type="ARBA" id="ARBA00004922"/>
    </source>
</evidence>